<dbReference type="Proteomes" id="UP000013776">
    <property type="component" value="Unassembled WGS sequence"/>
</dbReference>
<sequence length="310" mass="34404">MTATRHMSTLVRRINDTNNYIYIPSLAGAVVSFLIFALITGVLAWQLVRYRVRYPTIFVLGAAFEALGYLFRTLSASGDRVMNFTLFILMDMFVILSPLAFMAGLYITYGRLLSRFTTTTGGSGKGFRFSFIPASRYAKLFVACDVTSFLIQAAGAGLIVSKDAGTAATGKWILMAGLAFGLFSFSIFVACVVYASVRVRRAERAGTFVALGLAPNWRWVLLPVSVSALCILARTVYRMVEFADGYHGHIYSTEWYLYVFDTTLMVICIAVWVPFFPAQYGLTQTLRPDDEQLSTRSTEDHVTVVTGEKV</sequence>
<dbReference type="PANTHER" id="PTHR31465">
    <property type="entry name" value="PROTEIN RTA1-RELATED"/>
    <property type="match status" value="1"/>
</dbReference>
<feature type="transmembrane region" description="Helical" evidence="5">
    <location>
        <begin position="172"/>
        <end position="197"/>
    </location>
</feature>
<organism evidence="6 7">
    <name type="scientific">Taphrina deformans (strain PYCC 5710 / ATCC 11124 / CBS 356.35 / IMI 108563 / JCM 9778 / NBRC 8474)</name>
    <name type="common">Peach leaf curl fungus</name>
    <name type="synonym">Lalaria deformans</name>
    <dbReference type="NCBI Taxonomy" id="1097556"/>
    <lineage>
        <taxon>Eukaryota</taxon>
        <taxon>Fungi</taxon>
        <taxon>Dikarya</taxon>
        <taxon>Ascomycota</taxon>
        <taxon>Taphrinomycotina</taxon>
        <taxon>Taphrinomycetes</taxon>
        <taxon>Taphrinales</taxon>
        <taxon>Taphrinaceae</taxon>
        <taxon>Taphrina</taxon>
    </lineage>
</organism>
<evidence type="ECO:0000256" key="5">
    <source>
        <dbReference type="SAM" id="Phobius"/>
    </source>
</evidence>
<name>R4XDC4_TAPDE</name>
<feature type="transmembrane region" description="Helical" evidence="5">
    <location>
        <begin position="52"/>
        <end position="72"/>
    </location>
</feature>
<dbReference type="InterPro" id="IPR007568">
    <property type="entry name" value="RTA1"/>
</dbReference>
<evidence type="ECO:0000313" key="7">
    <source>
        <dbReference type="Proteomes" id="UP000013776"/>
    </source>
</evidence>
<gene>
    <name evidence="6" type="ORF">TAPDE_002404</name>
</gene>
<proteinExistence type="predicted"/>
<keyword evidence="2 5" id="KW-0812">Transmembrane</keyword>
<dbReference type="EMBL" id="CAHR02000083">
    <property type="protein sequence ID" value="CCG82408.1"/>
    <property type="molecule type" value="Genomic_DNA"/>
</dbReference>
<dbReference type="STRING" id="1097556.R4XDC4"/>
<dbReference type="VEuPathDB" id="FungiDB:TAPDE_002404"/>
<comment type="caution">
    <text evidence="6">The sequence shown here is derived from an EMBL/GenBank/DDBJ whole genome shotgun (WGS) entry which is preliminary data.</text>
</comment>
<comment type="subcellular location">
    <subcellularLocation>
        <location evidence="1">Membrane</location>
        <topology evidence="1">Multi-pass membrane protein</topology>
    </subcellularLocation>
</comment>
<feature type="transmembrane region" description="Helical" evidence="5">
    <location>
        <begin position="257"/>
        <end position="278"/>
    </location>
</feature>
<protein>
    <submittedName>
        <fullName evidence="6">RTA1 domain protein</fullName>
    </submittedName>
</protein>
<evidence type="ECO:0000256" key="1">
    <source>
        <dbReference type="ARBA" id="ARBA00004141"/>
    </source>
</evidence>
<dbReference type="PANTHER" id="PTHR31465:SF1">
    <property type="entry name" value="PROTEIN RTA1-RELATED"/>
    <property type="match status" value="1"/>
</dbReference>
<evidence type="ECO:0000256" key="2">
    <source>
        <dbReference type="ARBA" id="ARBA00022692"/>
    </source>
</evidence>
<evidence type="ECO:0000256" key="4">
    <source>
        <dbReference type="ARBA" id="ARBA00023136"/>
    </source>
</evidence>
<dbReference type="AlphaFoldDB" id="R4XDC4"/>
<reference evidence="6 7" key="1">
    <citation type="journal article" date="2013" name="MBio">
        <title>Genome sequencing of the plant pathogen Taphrina deformans, the causal agent of peach leaf curl.</title>
        <authorList>
            <person name="Cisse O.H."/>
            <person name="Almeida J.M.G.C.F."/>
            <person name="Fonseca A."/>
            <person name="Kumar A.A."/>
            <person name="Salojaervi J."/>
            <person name="Overmyer K."/>
            <person name="Hauser P.M."/>
            <person name="Pagni M."/>
        </authorList>
    </citation>
    <scope>NUCLEOTIDE SEQUENCE [LARGE SCALE GENOMIC DNA]</scope>
    <source>
        <strain evidence="7">PYCC 5710 / ATCC 11124 / CBS 356.35 / IMI 108563 / JCM 9778 / NBRC 8474</strain>
    </source>
</reference>
<accession>R4XDC4</accession>
<dbReference type="Pfam" id="PF04479">
    <property type="entry name" value="RTA1"/>
    <property type="match status" value="1"/>
</dbReference>
<evidence type="ECO:0000313" key="6">
    <source>
        <dbReference type="EMBL" id="CCG82408.1"/>
    </source>
</evidence>
<evidence type="ECO:0000256" key="3">
    <source>
        <dbReference type="ARBA" id="ARBA00022989"/>
    </source>
</evidence>
<keyword evidence="7" id="KW-1185">Reference proteome</keyword>
<dbReference type="OrthoDB" id="1844152at2759"/>
<dbReference type="eggNOG" id="ENOG502QURG">
    <property type="taxonomic scope" value="Eukaryota"/>
</dbReference>
<feature type="transmembrane region" description="Helical" evidence="5">
    <location>
        <begin position="20"/>
        <end position="45"/>
    </location>
</feature>
<feature type="transmembrane region" description="Helical" evidence="5">
    <location>
        <begin position="217"/>
        <end position="237"/>
    </location>
</feature>
<keyword evidence="3 5" id="KW-1133">Transmembrane helix</keyword>
<feature type="transmembrane region" description="Helical" evidence="5">
    <location>
        <begin position="84"/>
        <end position="107"/>
    </location>
</feature>
<dbReference type="GO" id="GO:0016020">
    <property type="term" value="C:membrane"/>
    <property type="evidence" value="ECO:0007669"/>
    <property type="project" value="UniProtKB-SubCell"/>
</dbReference>
<keyword evidence="4 5" id="KW-0472">Membrane</keyword>